<accession>A0A327YRR9</accession>
<proteinExistence type="predicted"/>
<dbReference type="SUPFAM" id="SSF55797">
    <property type="entry name" value="PR-1-like"/>
    <property type="match status" value="1"/>
</dbReference>
<dbReference type="Pfam" id="PF14504">
    <property type="entry name" value="CAP_assoc_N"/>
    <property type="match status" value="1"/>
</dbReference>
<protein>
    <submittedName>
        <fullName evidence="4">Uncharacterized protein YkwD</fullName>
    </submittedName>
</protein>
<dbReference type="Gene3D" id="3.40.33.10">
    <property type="entry name" value="CAP"/>
    <property type="match status" value="1"/>
</dbReference>
<dbReference type="AlphaFoldDB" id="A0A327YRR9"/>
<comment type="caution">
    <text evidence="4">The sequence shown here is derived from an EMBL/GenBank/DDBJ whole genome shotgun (WGS) entry which is preliminary data.</text>
</comment>
<reference evidence="4 5" key="1">
    <citation type="submission" date="2018-06" db="EMBL/GenBank/DDBJ databases">
        <title>Genomic Encyclopedia of Type Strains, Phase III (KMG-III): the genomes of soil and plant-associated and newly described type strains.</title>
        <authorList>
            <person name="Whitman W."/>
        </authorList>
    </citation>
    <scope>NUCLEOTIDE SEQUENCE [LARGE SCALE GENOMIC DNA]</scope>
    <source>
        <strain evidence="4 5">CGMCC 1.8979</strain>
    </source>
</reference>
<evidence type="ECO:0000259" key="3">
    <source>
        <dbReference type="Pfam" id="PF14504"/>
    </source>
</evidence>
<name>A0A327YRR9_9BACL</name>
<evidence type="ECO:0000256" key="1">
    <source>
        <dbReference type="SAM" id="Phobius"/>
    </source>
</evidence>
<dbReference type="PANTHER" id="PTHR31157">
    <property type="entry name" value="SCP DOMAIN-CONTAINING PROTEIN"/>
    <property type="match status" value="1"/>
</dbReference>
<keyword evidence="1" id="KW-0812">Transmembrane</keyword>
<dbReference type="InterPro" id="IPR029410">
    <property type="entry name" value="CAP_assoc"/>
</dbReference>
<dbReference type="Pfam" id="PF00188">
    <property type="entry name" value="CAP"/>
    <property type="match status" value="1"/>
</dbReference>
<dbReference type="Proteomes" id="UP000248555">
    <property type="component" value="Unassembled WGS sequence"/>
</dbReference>
<dbReference type="EMBL" id="QLMH01000001">
    <property type="protein sequence ID" value="RAK23241.1"/>
    <property type="molecule type" value="Genomic_DNA"/>
</dbReference>
<dbReference type="PANTHER" id="PTHR31157:SF26">
    <property type="entry name" value="SCP-LIKE EXTRACELLULAR PROTEIN"/>
    <property type="match status" value="1"/>
</dbReference>
<evidence type="ECO:0000259" key="2">
    <source>
        <dbReference type="Pfam" id="PF00188"/>
    </source>
</evidence>
<dbReference type="InterPro" id="IPR014044">
    <property type="entry name" value="CAP_dom"/>
</dbReference>
<feature type="domain" description="SCP" evidence="2">
    <location>
        <begin position="235"/>
        <end position="340"/>
    </location>
</feature>
<keyword evidence="5" id="KW-1185">Reference proteome</keyword>
<feature type="domain" description="CAP-associated" evidence="3">
    <location>
        <begin position="65"/>
        <end position="204"/>
    </location>
</feature>
<keyword evidence="1" id="KW-1133">Transmembrane helix</keyword>
<sequence length="350" mass="40227">MTVATIIKEGGFQAMKWFLIVLLLLVGFFYFFPENSSRPEQKQEQIKDGNLQKEASASQGIMSLIGKSAEEVKKQFGEPVRIDYSAYDYKWWIYNHQPQTYVQIGILKNRVVTVYVCGEKVNVKPFQINQPIKDIFNKIPIDSSIPVSLENGTYRFELSEEDLTFQPLVKLGDVYAQIYVDRFTGRVSSVRFMDAETLIKMRPYELVYRGKLLAPKLLSVKEQKKVELANAKQILDITNVVRQRHGVEMVRWDEKTSKAAYEHSKDMKENQFFSHESPLHGDLKDRLVSSGVNFQIAGENIAAQYVDGAAAVEGWLNSESHRETLLNEQFTHLGVGVFDKYYTQNFIKPQ</sequence>
<evidence type="ECO:0000313" key="5">
    <source>
        <dbReference type="Proteomes" id="UP000248555"/>
    </source>
</evidence>
<dbReference type="CDD" id="cd05379">
    <property type="entry name" value="CAP_bacterial"/>
    <property type="match status" value="1"/>
</dbReference>
<gene>
    <name evidence="4" type="ORF">B0I26_101196</name>
</gene>
<dbReference type="InterPro" id="IPR035940">
    <property type="entry name" value="CAP_sf"/>
</dbReference>
<feature type="transmembrane region" description="Helical" evidence="1">
    <location>
        <begin position="14"/>
        <end position="32"/>
    </location>
</feature>
<organism evidence="4 5">
    <name type="scientific">Paranoxybacillus vitaminiphilus</name>
    <dbReference type="NCBI Taxonomy" id="581036"/>
    <lineage>
        <taxon>Bacteria</taxon>
        <taxon>Bacillati</taxon>
        <taxon>Bacillota</taxon>
        <taxon>Bacilli</taxon>
        <taxon>Bacillales</taxon>
        <taxon>Anoxybacillaceae</taxon>
        <taxon>Paranoxybacillus</taxon>
    </lineage>
</organism>
<keyword evidence="1" id="KW-0472">Membrane</keyword>
<evidence type="ECO:0000313" key="4">
    <source>
        <dbReference type="EMBL" id="RAK23241.1"/>
    </source>
</evidence>